<dbReference type="EMBL" id="BMME01000001">
    <property type="protein sequence ID" value="GGK00486.1"/>
    <property type="molecule type" value="Genomic_DNA"/>
</dbReference>
<protein>
    <recommendedName>
        <fullName evidence="4">DUF2809 domain-containing protein</fullName>
    </recommendedName>
</protein>
<evidence type="ECO:0008006" key="4">
    <source>
        <dbReference type="Google" id="ProtNLM"/>
    </source>
</evidence>
<keyword evidence="1" id="KW-0472">Membrane</keyword>
<dbReference type="RefSeq" id="WP_132985302.1">
    <property type="nucleotide sequence ID" value="NZ_BMME01000001.1"/>
</dbReference>
<keyword evidence="1" id="KW-1133">Transmembrane helix</keyword>
<sequence>MPPFRFRPSTALALALAGSIGIAAAWILVAQATRGQGSWMAVVAALDAALLLRMGGFRPGVARAACGVLATALAIALANWGIAANEVGRMLGLAPWASMGKLGVEHAWLLVRLANDAIDLAWLAAGLVVAAVCSR</sequence>
<feature type="transmembrane region" description="Helical" evidence="1">
    <location>
        <begin position="35"/>
        <end position="52"/>
    </location>
</feature>
<keyword evidence="3" id="KW-1185">Reference proteome</keyword>
<dbReference type="Proteomes" id="UP000599009">
    <property type="component" value="Unassembled WGS sequence"/>
</dbReference>
<keyword evidence="1" id="KW-0812">Transmembrane</keyword>
<reference evidence="3" key="1">
    <citation type="journal article" date="2019" name="Int. J. Syst. Evol. Microbiol.">
        <title>The Global Catalogue of Microorganisms (GCM) 10K type strain sequencing project: providing services to taxonomists for standard genome sequencing and annotation.</title>
        <authorList>
            <consortium name="The Broad Institute Genomics Platform"/>
            <consortium name="The Broad Institute Genome Sequencing Center for Infectious Disease"/>
            <person name="Wu L."/>
            <person name="Ma J."/>
        </authorList>
    </citation>
    <scope>NUCLEOTIDE SEQUENCE [LARGE SCALE GENOMIC DNA]</scope>
    <source>
        <strain evidence="3">CGMCC 1.8985</strain>
    </source>
</reference>
<evidence type="ECO:0000313" key="3">
    <source>
        <dbReference type="Proteomes" id="UP000599009"/>
    </source>
</evidence>
<evidence type="ECO:0000313" key="2">
    <source>
        <dbReference type="EMBL" id="GGK00486.1"/>
    </source>
</evidence>
<feature type="transmembrane region" description="Helical" evidence="1">
    <location>
        <begin position="64"/>
        <end position="83"/>
    </location>
</feature>
<evidence type="ECO:0000256" key="1">
    <source>
        <dbReference type="SAM" id="Phobius"/>
    </source>
</evidence>
<organism evidence="2 3">
    <name type="scientific">Luteimonas terricola</name>
    <dbReference type="NCBI Taxonomy" id="645597"/>
    <lineage>
        <taxon>Bacteria</taxon>
        <taxon>Pseudomonadati</taxon>
        <taxon>Pseudomonadota</taxon>
        <taxon>Gammaproteobacteria</taxon>
        <taxon>Lysobacterales</taxon>
        <taxon>Lysobacteraceae</taxon>
        <taxon>Luteimonas</taxon>
    </lineage>
</organism>
<proteinExistence type="predicted"/>
<name>A0ABQ2E869_9GAMM</name>
<accession>A0ABQ2E869</accession>
<gene>
    <name evidence="2" type="ORF">GCM10011394_07200</name>
</gene>
<comment type="caution">
    <text evidence="2">The sequence shown here is derived from an EMBL/GenBank/DDBJ whole genome shotgun (WGS) entry which is preliminary data.</text>
</comment>